<gene>
    <name evidence="3" type="ORF">DQQ10_22175</name>
</gene>
<evidence type="ECO:0000256" key="1">
    <source>
        <dbReference type="PROSITE-ProRule" id="PRU00169"/>
    </source>
</evidence>
<evidence type="ECO:0000313" key="4">
    <source>
        <dbReference type="Proteomes" id="UP000251889"/>
    </source>
</evidence>
<dbReference type="SUPFAM" id="SSF52172">
    <property type="entry name" value="CheY-like"/>
    <property type="match status" value="1"/>
</dbReference>
<dbReference type="Proteomes" id="UP000251889">
    <property type="component" value="Unassembled WGS sequence"/>
</dbReference>
<dbReference type="PROSITE" id="PS50110">
    <property type="entry name" value="RESPONSE_REGULATORY"/>
    <property type="match status" value="1"/>
</dbReference>
<sequence>MKIANLWIIDDDPMSSFYIKRLAELGELANIITIYDRAHGAVEYLLHHKKSVEHLPDVILLDIYMPEMDGWTFLQEYSAIKNQLLKKIDIYIISSSNHPKDVNRAGSLQDVKEYLVKPVTIDVLKKVVFGMVPHTGGSAL</sequence>
<evidence type="ECO:0000313" key="3">
    <source>
        <dbReference type="EMBL" id="RAV98726.1"/>
    </source>
</evidence>
<organism evidence="3 4">
    <name type="scientific">Pseudochryseolinea flava</name>
    <dbReference type="NCBI Taxonomy" id="2059302"/>
    <lineage>
        <taxon>Bacteria</taxon>
        <taxon>Pseudomonadati</taxon>
        <taxon>Bacteroidota</taxon>
        <taxon>Cytophagia</taxon>
        <taxon>Cytophagales</taxon>
        <taxon>Fulvivirgaceae</taxon>
        <taxon>Pseudochryseolinea</taxon>
    </lineage>
</organism>
<accession>A0A364XWW7</accession>
<keyword evidence="1" id="KW-0597">Phosphoprotein</keyword>
<dbReference type="EMBL" id="QMFY01000015">
    <property type="protein sequence ID" value="RAV98726.1"/>
    <property type="molecule type" value="Genomic_DNA"/>
</dbReference>
<protein>
    <submittedName>
        <fullName evidence="3">Response regulator</fullName>
    </submittedName>
</protein>
<comment type="caution">
    <text evidence="3">The sequence shown here is derived from an EMBL/GenBank/DDBJ whole genome shotgun (WGS) entry which is preliminary data.</text>
</comment>
<dbReference type="SMART" id="SM00448">
    <property type="entry name" value="REC"/>
    <property type="match status" value="1"/>
</dbReference>
<dbReference type="AlphaFoldDB" id="A0A364XWW7"/>
<dbReference type="InterPro" id="IPR052893">
    <property type="entry name" value="TCS_response_regulator"/>
</dbReference>
<dbReference type="GO" id="GO:0000160">
    <property type="term" value="P:phosphorelay signal transduction system"/>
    <property type="evidence" value="ECO:0007669"/>
    <property type="project" value="InterPro"/>
</dbReference>
<feature type="modified residue" description="4-aspartylphosphate" evidence="1">
    <location>
        <position position="62"/>
    </location>
</feature>
<keyword evidence="4" id="KW-1185">Reference proteome</keyword>
<evidence type="ECO:0000259" key="2">
    <source>
        <dbReference type="PROSITE" id="PS50110"/>
    </source>
</evidence>
<dbReference type="PANTHER" id="PTHR44520:SF2">
    <property type="entry name" value="RESPONSE REGULATOR RCP1"/>
    <property type="match status" value="1"/>
</dbReference>
<dbReference type="Pfam" id="PF00072">
    <property type="entry name" value="Response_reg"/>
    <property type="match status" value="1"/>
</dbReference>
<feature type="domain" description="Response regulatory" evidence="2">
    <location>
        <begin position="5"/>
        <end position="132"/>
    </location>
</feature>
<dbReference type="OrthoDB" id="1524091at2"/>
<dbReference type="InterPro" id="IPR001789">
    <property type="entry name" value="Sig_transdc_resp-reg_receiver"/>
</dbReference>
<reference evidence="3 4" key="1">
    <citation type="submission" date="2018-06" db="EMBL/GenBank/DDBJ databases">
        <title>Chryseolinea flavus sp. nov., a member of the phylum Bacteroidetes isolated from soil.</title>
        <authorList>
            <person name="Li Y."/>
            <person name="Wang J."/>
        </authorList>
    </citation>
    <scope>NUCLEOTIDE SEQUENCE [LARGE SCALE GENOMIC DNA]</scope>
    <source>
        <strain evidence="3 4">SDU1-6</strain>
    </source>
</reference>
<dbReference type="RefSeq" id="WP_112749123.1">
    <property type="nucleotide sequence ID" value="NZ_QMFY01000015.1"/>
</dbReference>
<proteinExistence type="predicted"/>
<dbReference type="PANTHER" id="PTHR44520">
    <property type="entry name" value="RESPONSE REGULATOR RCP1-RELATED"/>
    <property type="match status" value="1"/>
</dbReference>
<name>A0A364XWW7_9BACT</name>
<dbReference type="InterPro" id="IPR011006">
    <property type="entry name" value="CheY-like_superfamily"/>
</dbReference>
<dbReference type="Gene3D" id="3.40.50.2300">
    <property type="match status" value="1"/>
</dbReference>